<evidence type="ECO:0000313" key="8">
    <source>
        <dbReference type="EMBL" id="MEA5445183.1"/>
    </source>
</evidence>
<dbReference type="RefSeq" id="WP_346050814.1">
    <property type="nucleotide sequence ID" value="NZ_JAYGII010000007.1"/>
</dbReference>
<dbReference type="InterPro" id="IPR019984">
    <property type="entry name" value="Ribosomal_uS17_bact/chlr"/>
</dbReference>
<dbReference type="Proteomes" id="UP001302316">
    <property type="component" value="Unassembled WGS sequence"/>
</dbReference>
<dbReference type="InterPro" id="IPR019979">
    <property type="entry name" value="Ribosomal_uS17_CS"/>
</dbReference>
<keyword evidence="9" id="KW-1185">Reference proteome</keyword>
<dbReference type="Gene3D" id="2.40.50.140">
    <property type="entry name" value="Nucleic acid-binding proteins"/>
    <property type="match status" value="1"/>
</dbReference>
<dbReference type="PRINTS" id="PR00973">
    <property type="entry name" value="RIBOSOMALS17"/>
</dbReference>
<dbReference type="GO" id="GO:0006412">
    <property type="term" value="P:translation"/>
    <property type="evidence" value="ECO:0007669"/>
    <property type="project" value="UniProtKB-UniRule"/>
</dbReference>
<comment type="subunit">
    <text evidence="6">Part of the 30S ribosomal subunit.</text>
</comment>
<keyword evidence="5 6" id="KW-0687">Ribonucleoprotein</keyword>
<evidence type="ECO:0000256" key="6">
    <source>
        <dbReference type="HAMAP-Rule" id="MF_01345"/>
    </source>
</evidence>
<dbReference type="GO" id="GO:0003735">
    <property type="term" value="F:structural constituent of ribosome"/>
    <property type="evidence" value="ECO:0007669"/>
    <property type="project" value="UniProtKB-UniRule"/>
</dbReference>
<dbReference type="InterPro" id="IPR012340">
    <property type="entry name" value="NA-bd_OB-fold"/>
</dbReference>
<evidence type="ECO:0000256" key="7">
    <source>
        <dbReference type="RuleBase" id="RU003872"/>
    </source>
</evidence>
<dbReference type="NCBIfam" id="NF004123">
    <property type="entry name" value="PRK05610.1"/>
    <property type="match status" value="1"/>
</dbReference>
<keyword evidence="4 6" id="KW-0689">Ribosomal protein</keyword>
<evidence type="ECO:0000256" key="4">
    <source>
        <dbReference type="ARBA" id="ARBA00022980"/>
    </source>
</evidence>
<dbReference type="InterPro" id="IPR000266">
    <property type="entry name" value="Ribosomal_uS17"/>
</dbReference>
<protein>
    <recommendedName>
        <fullName evidence="6">Small ribosomal subunit protein uS17</fullName>
    </recommendedName>
</protein>
<evidence type="ECO:0000256" key="5">
    <source>
        <dbReference type="ARBA" id="ARBA00023274"/>
    </source>
</evidence>
<dbReference type="GO" id="GO:0022627">
    <property type="term" value="C:cytosolic small ribosomal subunit"/>
    <property type="evidence" value="ECO:0007669"/>
    <property type="project" value="UniProtKB-UniRule"/>
</dbReference>
<dbReference type="HAMAP" id="MF_01345_B">
    <property type="entry name" value="Ribosomal_uS17_B"/>
    <property type="match status" value="1"/>
</dbReference>
<dbReference type="CDD" id="cd00364">
    <property type="entry name" value="Ribosomal_uS17"/>
    <property type="match status" value="1"/>
</dbReference>
<dbReference type="AlphaFoldDB" id="A0AAP6MK46"/>
<organism evidence="8 9">
    <name type="scientific">Natronospira elongata</name>
    <dbReference type="NCBI Taxonomy" id="3110268"/>
    <lineage>
        <taxon>Bacteria</taxon>
        <taxon>Pseudomonadati</taxon>
        <taxon>Pseudomonadota</taxon>
        <taxon>Gammaproteobacteria</taxon>
        <taxon>Natronospirales</taxon>
        <taxon>Natronospiraceae</taxon>
        <taxon>Natronospira</taxon>
    </lineage>
</organism>
<keyword evidence="2 6" id="KW-0699">rRNA-binding</keyword>
<sequence length="88" mass="10126">MAENTDKTARTVQGRVVSAKADKTITVYIERRVAHPLYGKYIRRSTRLLAHDEENTCREGDVVSIAECRPLSKRKSWKLHEILERASD</sequence>
<dbReference type="NCBIfam" id="TIGR03635">
    <property type="entry name" value="uS17_bact"/>
    <property type="match status" value="1"/>
</dbReference>
<dbReference type="EMBL" id="JAYGII010000007">
    <property type="protein sequence ID" value="MEA5445183.1"/>
    <property type="molecule type" value="Genomic_DNA"/>
</dbReference>
<accession>A0AAP6MK46</accession>
<evidence type="ECO:0000256" key="1">
    <source>
        <dbReference type="ARBA" id="ARBA00010254"/>
    </source>
</evidence>
<proteinExistence type="inferred from homology"/>
<dbReference type="SUPFAM" id="SSF50249">
    <property type="entry name" value="Nucleic acid-binding proteins"/>
    <property type="match status" value="1"/>
</dbReference>
<comment type="caution">
    <text evidence="8">The sequence shown here is derived from an EMBL/GenBank/DDBJ whole genome shotgun (WGS) entry which is preliminary data.</text>
</comment>
<gene>
    <name evidence="6 8" type="primary">rpsQ</name>
    <name evidence="8" type="ORF">VCB98_05020</name>
</gene>
<keyword evidence="3 6" id="KW-0694">RNA-binding</keyword>
<dbReference type="Pfam" id="PF00366">
    <property type="entry name" value="Ribosomal_S17"/>
    <property type="match status" value="1"/>
</dbReference>
<dbReference type="GO" id="GO:0019843">
    <property type="term" value="F:rRNA binding"/>
    <property type="evidence" value="ECO:0007669"/>
    <property type="project" value="UniProtKB-UniRule"/>
</dbReference>
<name>A0AAP6MK46_9GAMM</name>
<evidence type="ECO:0000256" key="3">
    <source>
        <dbReference type="ARBA" id="ARBA00022884"/>
    </source>
</evidence>
<dbReference type="PANTHER" id="PTHR10744">
    <property type="entry name" value="40S RIBOSOMAL PROTEIN S11 FAMILY MEMBER"/>
    <property type="match status" value="1"/>
</dbReference>
<reference evidence="8 9" key="1">
    <citation type="submission" date="2023-12" db="EMBL/GenBank/DDBJ databases">
        <title>Whole-genome sequencing of halo(alkali)philic microorganisms from hypersaline lakes.</title>
        <authorList>
            <person name="Sorokin D.Y."/>
            <person name="Merkel A.Y."/>
            <person name="Messina E."/>
            <person name="Yakimov M."/>
        </authorList>
    </citation>
    <scope>NUCLEOTIDE SEQUENCE [LARGE SCALE GENOMIC DNA]</scope>
    <source>
        <strain evidence="8 9">AB-CW1</strain>
    </source>
</reference>
<comment type="similarity">
    <text evidence="1 6 7">Belongs to the universal ribosomal protein uS17 family.</text>
</comment>
<evidence type="ECO:0000256" key="2">
    <source>
        <dbReference type="ARBA" id="ARBA00022730"/>
    </source>
</evidence>
<dbReference type="PROSITE" id="PS00056">
    <property type="entry name" value="RIBOSOMAL_S17"/>
    <property type="match status" value="1"/>
</dbReference>
<comment type="function">
    <text evidence="6">One of the primary rRNA binding proteins, it binds specifically to the 5'-end of 16S ribosomal RNA.</text>
</comment>
<evidence type="ECO:0000313" key="9">
    <source>
        <dbReference type="Proteomes" id="UP001302316"/>
    </source>
</evidence>
<dbReference type="PANTHER" id="PTHR10744:SF1">
    <property type="entry name" value="SMALL RIBOSOMAL SUBUNIT PROTEIN US17M"/>
    <property type="match status" value="1"/>
</dbReference>